<dbReference type="GO" id="GO:0000976">
    <property type="term" value="F:transcription cis-regulatory region binding"/>
    <property type="evidence" value="ECO:0007669"/>
    <property type="project" value="TreeGrafter"/>
</dbReference>
<accession>A0A2S9QF19</accession>
<evidence type="ECO:0000256" key="3">
    <source>
        <dbReference type="ARBA" id="ARBA00023125"/>
    </source>
</evidence>
<dbReference type="InterPro" id="IPR000843">
    <property type="entry name" value="HTH_LacI"/>
</dbReference>
<dbReference type="InterPro" id="IPR010982">
    <property type="entry name" value="Lambda_DNA-bd_dom_sf"/>
</dbReference>
<name>A0A2S9QF19_9HYPH</name>
<evidence type="ECO:0000313" key="7">
    <source>
        <dbReference type="Proteomes" id="UP000237682"/>
    </source>
</evidence>
<comment type="caution">
    <text evidence="6">The sequence shown here is derived from an EMBL/GenBank/DDBJ whole genome shotgun (WGS) entry which is preliminary data.</text>
</comment>
<dbReference type="PANTHER" id="PTHR30146:SF148">
    <property type="entry name" value="HTH-TYPE TRANSCRIPTIONAL REPRESSOR PURR-RELATED"/>
    <property type="match status" value="1"/>
</dbReference>
<dbReference type="SUPFAM" id="SSF47413">
    <property type="entry name" value="lambda repressor-like DNA-binding domains"/>
    <property type="match status" value="1"/>
</dbReference>
<keyword evidence="1" id="KW-0678">Repressor</keyword>
<sequence>MQSNEPPRKTPGERATIHDVARLANVSPATVSKVLRGLGAVKAESVARIHAAVRELGFRVDPLAANLRRSRRSIVGLIVPDFRNPFFGSMVAHFERLAEGSGYRLVTVSSAEKTEREAAQTEALLDWRVAGMIVVPTDGRPAAEASLLDQKVATVLLDRVPDETGFDRVSVNNVEASAAVIRELVARGHRRIMLGPSSLDLTNMRDRVNGAVAAAQQAGIADDIEVLLCGPDVPSALEAMASRFDRGGLPTAIFTLYSPATLAALREVERRGLVMPRDLSIVGFDDIEWMQVTHPPIAAVIQPVQAIAEVAWAQLMQRLAEPGGPPRTVEVPCELDLRGSVAGPRA</sequence>
<dbReference type="PROSITE" id="PS00356">
    <property type="entry name" value="HTH_LACI_1"/>
    <property type="match status" value="1"/>
</dbReference>
<dbReference type="Gene3D" id="3.40.50.2300">
    <property type="match status" value="2"/>
</dbReference>
<dbReference type="Gene3D" id="1.10.260.40">
    <property type="entry name" value="lambda repressor-like DNA-binding domains"/>
    <property type="match status" value="1"/>
</dbReference>
<dbReference type="RefSeq" id="WP_105861611.1">
    <property type="nucleotide sequence ID" value="NZ_PUEJ01000003.1"/>
</dbReference>
<dbReference type="AlphaFoldDB" id="A0A2S9QF19"/>
<proteinExistence type="predicted"/>
<dbReference type="Pfam" id="PF00356">
    <property type="entry name" value="LacI"/>
    <property type="match status" value="1"/>
</dbReference>
<evidence type="ECO:0000256" key="4">
    <source>
        <dbReference type="ARBA" id="ARBA00023163"/>
    </source>
</evidence>
<protein>
    <submittedName>
        <fullName evidence="6">LacI family transcriptional regulator</fullName>
    </submittedName>
</protein>
<dbReference type="EMBL" id="PUEJ01000003">
    <property type="protein sequence ID" value="PRH87943.1"/>
    <property type="molecule type" value="Genomic_DNA"/>
</dbReference>
<keyword evidence="3" id="KW-0238">DNA-binding</keyword>
<keyword evidence="7" id="KW-1185">Reference proteome</keyword>
<dbReference type="Pfam" id="PF13377">
    <property type="entry name" value="Peripla_BP_3"/>
    <property type="match status" value="1"/>
</dbReference>
<reference evidence="6 7" key="1">
    <citation type="submission" date="2018-02" db="EMBL/GenBank/DDBJ databases">
        <title>Whole genome sequencing of endophytic bacterium.</title>
        <authorList>
            <person name="Eedara R."/>
            <person name="Podile A.R."/>
        </authorList>
    </citation>
    <scope>NUCLEOTIDE SEQUENCE [LARGE SCALE GENOMIC DNA]</scope>
    <source>
        <strain evidence="6 7">RP1T</strain>
    </source>
</reference>
<keyword evidence="2" id="KW-0805">Transcription regulation</keyword>
<gene>
    <name evidence="6" type="ORF">C5L14_08515</name>
</gene>
<organism evidence="6 7">
    <name type="scientific">Labrys okinawensis</name>
    <dbReference type="NCBI Taxonomy" id="346911"/>
    <lineage>
        <taxon>Bacteria</taxon>
        <taxon>Pseudomonadati</taxon>
        <taxon>Pseudomonadota</taxon>
        <taxon>Alphaproteobacteria</taxon>
        <taxon>Hyphomicrobiales</taxon>
        <taxon>Xanthobacteraceae</taxon>
        <taxon>Labrys</taxon>
    </lineage>
</organism>
<dbReference type="CDD" id="cd01392">
    <property type="entry name" value="HTH_LacI"/>
    <property type="match status" value="1"/>
</dbReference>
<dbReference type="PROSITE" id="PS50932">
    <property type="entry name" value="HTH_LACI_2"/>
    <property type="match status" value="1"/>
</dbReference>
<dbReference type="SUPFAM" id="SSF53822">
    <property type="entry name" value="Periplasmic binding protein-like I"/>
    <property type="match status" value="1"/>
</dbReference>
<dbReference type="GO" id="GO:0003700">
    <property type="term" value="F:DNA-binding transcription factor activity"/>
    <property type="evidence" value="ECO:0007669"/>
    <property type="project" value="TreeGrafter"/>
</dbReference>
<dbReference type="SMART" id="SM00354">
    <property type="entry name" value="HTH_LACI"/>
    <property type="match status" value="1"/>
</dbReference>
<keyword evidence="4" id="KW-0804">Transcription</keyword>
<dbReference type="InterPro" id="IPR046335">
    <property type="entry name" value="LacI/GalR-like_sensor"/>
</dbReference>
<dbReference type="Proteomes" id="UP000237682">
    <property type="component" value="Unassembled WGS sequence"/>
</dbReference>
<evidence type="ECO:0000313" key="6">
    <source>
        <dbReference type="EMBL" id="PRH87943.1"/>
    </source>
</evidence>
<evidence type="ECO:0000256" key="1">
    <source>
        <dbReference type="ARBA" id="ARBA00022491"/>
    </source>
</evidence>
<dbReference type="OrthoDB" id="8433438at2"/>
<dbReference type="InterPro" id="IPR028082">
    <property type="entry name" value="Peripla_BP_I"/>
</dbReference>
<evidence type="ECO:0000259" key="5">
    <source>
        <dbReference type="PROSITE" id="PS50932"/>
    </source>
</evidence>
<dbReference type="PANTHER" id="PTHR30146">
    <property type="entry name" value="LACI-RELATED TRANSCRIPTIONAL REPRESSOR"/>
    <property type="match status" value="1"/>
</dbReference>
<dbReference type="CDD" id="cd06267">
    <property type="entry name" value="PBP1_LacI_sugar_binding-like"/>
    <property type="match status" value="1"/>
</dbReference>
<feature type="domain" description="HTH lacI-type" evidence="5">
    <location>
        <begin position="15"/>
        <end position="69"/>
    </location>
</feature>
<evidence type="ECO:0000256" key="2">
    <source>
        <dbReference type="ARBA" id="ARBA00023015"/>
    </source>
</evidence>